<evidence type="ECO:0000313" key="4">
    <source>
        <dbReference type="Proteomes" id="UP000818323"/>
    </source>
</evidence>
<dbReference type="Proteomes" id="UP000818323">
    <property type="component" value="Unassembled WGS sequence"/>
</dbReference>
<accession>A0ABW9YY04</accession>
<dbReference type="EMBL" id="JAAAXJ010000006">
    <property type="protein sequence ID" value="NBJ25283.1"/>
    <property type="molecule type" value="Genomic_DNA"/>
</dbReference>
<protein>
    <recommendedName>
        <fullName evidence="2">Flagellar hook-length control protein-like C-terminal domain-containing protein</fullName>
    </recommendedName>
</protein>
<feature type="region of interest" description="Disordered" evidence="1">
    <location>
        <begin position="301"/>
        <end position="374"/>
    </location>
</feature>
<proteinExistence type="predicted"/>
<feature type="domain" description="Flagellar hook-length control protein-like C-terminal" evidence="2">
    <location>
        <begin position="242"/>
        <end position="309"/>
    </location>
</feature>
<evidence type="ECO:0000256" key="1">
    <source>
        <dbReference type="SAM" id="MobiDB-lite"/>
    </source>
</evidence>
<reference evidence="3 4" key="1">
    <citation type="submission" date="2020-01" db="EMBL/GenBank/DDBJ databases">
        <title>Microvirga sp. nov., an arsenate reduction bacterium isolated from Tibet hotspring sediments.</title>
        <authorList>
            <person name="Yuan C.-G."/>
        </authorList>
    </citation>
    <scope>NUCLEOTIDE SEQUENCE [LARGE SCALE GENOMIC DNA]</scope>
    <source>
        <strain evidence="3 4">SYSU G3D203</strain>
    </source>
</reference>
<dbReference type="InterPro" id="IPR021136">
    <property type="entry name" value="Flagellar_hook_control-like_C"/>
</dbReference>
<organism evidence="3 4">
    <name type="scientific">Microvirga arsenatis</name>
    <dbReference type="NCBI Taxonomy" id="2692265"/>
    <lineage>
        <taxon>Bacteria</taxon>
        <taxon>Pseudomonadati</taxon>
        <taxon>Pseudomonadota</taxon>
        <taxon>Alphaproteobacteria</taxon>
        <taxon>Hyphomicrobiales</taxon>
        <taxon>Methylobacteriaceae</taxon>
        <taxon>Microvirga</taxon>
    </lineage>
</organism>
<name>A0ABW9YY04_9HYPH</name>
<dbReference type="RefSeq" id="WP_161722685.1">
    <property type="nucleotide sequence ID" value="NZ_JAAAXI010000005.1"/>
</dbReference>
<dbReference type="Gene3D" id="3.30.750.140">
    <property type="match status" value="1"/>
</dbReference>
<dbReference type="Pfam" id="PF02120">
    <property type="entry name" value="Flg_hook"/>
    <property type="match status" value="1"/>
</dbReference>
<feature type="compositionally biased region" description="Basic and acidic residues" evidence="1">
    <location>
        <begin position="339"/>
        <end position="363"/>
    </location>
</feature>
<feature type="compositionally biased region" description="Basic and acidic residues" evidence="1">
    <location>
        <begin position="152"/>
        <end position="179"/>
    </location>
</feature>
<sequence>MDALLPDMPAAADSTTPGSLQAGSIVSSLIENLLPKILPSLQVGNGSETGQHGSTPFSSPSLMLPMEPSEIGIGNGVLGDRVAVSVQHQETHFKPIVEGFESIWQEGGTDTPALQEEPASEVQTVKKDPAGARGQVPGGALLQQEAPGLENHTSRERSEEEHRGATARVLDRPGERMDVQKPSAAGGLKNEPVSLPSGTLQQIASAVIEDVSKAATPHAPGLQGDALNRVAVARASAGALRVLNLQLNPVELGLVTIKMRLAGDGIEMELQAENEDTVALLRNDADKLSNLLRASGYRPDTITIQPADNSAHDRGSFQRLQSSPDQGFQQGAAPGQGGSERRQNEHRRDGETGLPNDRRDDRAPGAGRTGGVYL</sequence>
<dbReference type="CDD" id="cd17470">
    <property type="entry name" value="T3SS_Flik_C"/>
    <property type="match status" value="1"/>
</dbReference>
<evidence type="ECO:0000259" key="2">
    <source>
        <dbReference type="Pfam" id="PF02120"/>
    </source>
</evidence>
<comment type="caution">
    <text evidence="3">The sequence shown here is derived from an EMBL/GenBank/DDBJ whole genome shotgun (WGS) entry which is preliminary data.</text>
</comment>
<dbReference type="InterPro" id="IPR038610">
    <property type="entry name" value="FliK-like_C_sf"/>
</dbReference>
<keyword evidence="4" id="KW-1185">Reference proteome</keyword>
<evidence type="ECO:0000313" key="3">
    <source>
        <dbReference type="EMBL" id="NBJ25283.1"/>
    </source>
</evidence>
<gene>
    <name evidence="3" type="ORF">GR303_13065</name>
</gene>
<feature type="region of interest" description="Disordered" evidence="1">
    <location>
        <begin position="108"/>
        <end position="193"/>
    </location>
</feature>